<dbReference type="PANTHER" id="PTHR34978">
    <property type="entry name" value="POSSIBLE SENSOR-TRANSDUCER PROTEIN BLAR"/>
    <property type="match status" value="1"/>
</dbReference>
<dbReference type="InterPro" id="IPR023346">
    <property type="entry name" value="Lysozyme-like_dom_sf"/>
</dbReference>
<proteinExistence type="predicted"/>
<feature type="domain" description="Transglycosylase SLT" evidence="2">
    <location>
        <begin position="395"/>
        <end position="505"/>
    </location>
</feature>
<dbReference type="CDD" id="cd07341">
    <property type="entry name" value="M56_BlaR1_MecR1_like"/>
    <property type="match status" value="1"/>
</dbReference>
<dbReference type="SUPFAM" id="SSF53955">
    <property type="entry name" value="Lysozyme-like"/>
    <property type="match status" value="1"/>
</dbReference>
<dbReference type="Proteomes" id="UP001611383">
    <property type="component" value="Chromosome"/>
</dbReference>
<protein>
    <submittedName>
        <fullName evidence="4">Transglycosylase SLT domain-containing protein</fullName>
    </submittedName>
</protein>
<keyword evidence="1" id="KW-0472">Membrane</keyword>
<dbReference type="Pfam" id="PF05569">
    <property type="entry name" value="Peptidase_M56"/>
    <property type="match status" value="1"/>
</dbReference>
<organism evidence="4 5">
    <name type="scientific">Archangium minus</name>
    <dbReference type="NCBI Taxonomy" id="83450"/>
    <lineage>
        <taxon>Bacteria</taxon>
        <taxon>Pseudomonadati</taxon>
        <taxon>Myxococcota</taxon>
        <taxon>Myxococcia</taxon>
        <taxon>Myxococcales</taxon>
        <taxon>Cystobacterineae</taxon>
        <taxon>Archangiaceae</taxon>
        <taxon>Archangium</taxon>
    </lineage>
</organism>
<name>A0ABY9WWG3_9BACT</name>
<evidence type="ECO:0000259" key="3">
    <source>
        <dbReference type="Pfam" id="PF05569"/>
    </source>
</evidence>
<dbReference type="InterPro" id="IPR052173">
    <property type="entry name" value="Beta-lactam_resp_regulator"/>
</dbReference>
<accession>A0ABY9WWG3</accession>
<dbReference type="EMBL" id="CP043494">
    <property type="protein sequence ID" value="WNG47462.1"/>
    <property type="molecule type" value="Genomic_DNA"/>
</dbReference>
<keyword evidence="1" id="KW-0812">Transmembrane</keyword>
<dbReference type="Pfam" id="PF01464">
    <property type="entry name" value="SLT"/>
    <property type="match status" value="1"/>
</dbReference>
<feature type="transmembrane region" description="Helical" evidence="1">
    <location>
        <begin position="12"/>
        <end position="38"/>
    </location>
</feature>
<dbReference type="InterPro" id="IPR008258">
    <property type="entry name" value="Transglycosylase_SLT_dom_1"/>
</dbReference>
<dbReference type="PANTHER" id="PTHR34978:SF3">
    <property type="entry name" value="SLR0241 PROTEIN"/>
    <property type="match status" value="1"/>
</dbReference>
<gene>
    <name evidence="4" type="ORF">F0U60_27575</name>
</gene>
<evidence type="ECO:0000313" key="5">
    <source>
        <dbReference type="Proteomes" id="UP001611383"/>
    </source>
</evidence>
<dbReference type="InterPro" id="IPR008756">
    <property type="entry name" value="Peptidase_M56"/>
</dbReference>
<keyword evidence="1" id="KW-1133">Transmembrane helix</keyword>
<dbReference type="Gene3D" id="1.10.530.10">
    <property type="match status" value="1"/>
</dbReference>
<evidence type="ECO:0000256" key="1">
    <source>
        <dbReference type="SAM" id="Phobius"/>
    </source>
</evidence>
<evidence type="ECO:0000259" key="2">
    <source>
        <dbReference type="Pfam" id="PF01464"/>
    </source>
</evidence>
<keyword evidence="5" id="KW-1185">Reference proteome</keyword>
<evidence type="ECO:0000313" key="4">
    <source>
        <dbReference type="EMBL" id="WNG47462.1"/>
    </source>
</evidence>
<dbReference type="RefSeq" id="WP_395803825.1">
    <property type="nucleotide sequence ID" value="NZ_CP043494.1"/>
</dbReference>
<reference evidence="4 5" key="1">
    <citation type="submission" date="2019-08" db="EMBL/GenBank/DDBJ databases">
        <title>Archangium and Cystobacter genomes.</title>
        <authorList>
            <person name="Chen I.-C.K."/>
            <person name="Wielgoss S."/>
        </authorList>
    </citation>
    <scope>NUCLEOTIDE SEQUENCE [LARGE SCALE GENOMIC DNA]</scope>
    <source>
        <strain evidence="4 5">Cbm 6</strain>
    </source>
</reference>
<dbReference type="CDD" id="cd16894">
    <property type="entry name" value="MltD-like"/>
    <property type="match status" value="1"/>
</dbReference>
<feature type="domain" description="Peptidase M56" evidence="3">
    <location>
        <begin position="196"/>
        <end position="296"/>
    </location>
</feature>
<sequence length="537" mass="58497">MSAFWRELATGYVSVAVLLTVGYGLLRAALALMGWLGLHLSARQTLWAGRATLALALLLPPVCMSVRGLVPTGPLFTFDRSVVRLTTRLPEPAWSAGPRTTAPRSTEAPTSFPVGLAVALLLGTAAGVHCTRELRQHLRLLRRLESQPRVRQVGRVAVVLCDSEATAFSTWFPRATPHPSAWVAVPPHLLEDPAGLRMTVLHELQHHRQRDTVIAYVRLLLRGLFFWNPAVQAFGRWLATCQELACDEALVSGGKARPHDYARCLLDAALRASGSPPLPAGVTGMAHPTTRRIEMLFQSRPSRPHRAIGLVAAVALTLVPLALWAQSATRGRAVTLAEAQALARSSQREGDIPVVVDEQVVAKLNQFVTTPKGRAFMKKALTNLGPHRETFMRTLRARGLPEGLLAVAMVESAVTNMPETSTNPSLAPGLRGAGVWMFIPSTARQYGLQVDAERDERLDVARETEAAAALFSALHGRYSDWRLALAAYNHGEEKVDEVLRTTGVRDVSELTRAGHLNDYVSTVQAGILVLRNPQLLD</sequence>